<dbReference type="InterPro" id="IPR039538">
    <property type="entry name" value="BetI_C"/>
</dbReference>
<accession>A0A1G6QPG3</accession>
<dbReference type="Proteomes" id="UP000199320">
    <property type="component" value="Unassembled WGS sequence"/>
</dbReference>
<evidence type="ECO:0000313" key="10">
    <source>
        <dbReference type="Proteomes" id="UP000324021"/>
    </source>
</evidence>
<evidence type="ECO:0000313" key="9">
    <source>
        <dbReference type="Proteomes" id="UP000199320"/>
    </source>
</evidence>
<dbReference type="InterPro" id="IPR001647">
    <property type="entry name" value="HTH_TetR"/>
</dbReference>
<keyword evidence="2" id="KW-0805">Transcription regulation</keyword>
<evidence type="ECO:0000313" key="8">
    <source>
        <dbReference type="EMBL" id="SET49227.1"/>
    </source>
</evidence>
<dbReference type="GO" id="GO:0003700">
    <property type="term" value="F:DNA-binding transcription factor activity"/>
    <property type="evidence" value="ECO:0007669"/>
    <property type="project" value="TreeGrafter"/>
</dbReference>
<keyword evidence="4" id="KW-0804">Transcription</keyword>
<dbReference type="EMBL" id="FOIC01000007">
    <property type="protein sequence ID" value="SET49227.1"/>
    <property type="molecule type" value="Genomic_DNA"/>
</dbReference>
<dbReference type="Proteomes" id="UP000324021">
    <property type="component" value="Unassembled WGS sequence"/>
</dbReference>
<evidence type="ECO:0000256" key="3">
    <source>
        <dbReference type="ARBA" id="ARBA00023125"/>
    </source>
</evidence>
<feature type="domain" description="HTH tetR-type" evidence="6">
    <location>
        <begin position="10"/>
        <end position="70"/>
    </location>
</feature>
<proteinExistence type="predicted"/>
<dbReference type="PANTHER" id="PTHR30055">
    <property type="entry name" value="HTH-TYPE TRANSCRIPTIONAL REGULATOR RUTR"/>
    <property type="match status" value="1"/>
</dbReference>
<dbReference type="Gene3D" id="1.10.357.10">
    <property type="entry name" value="Tetracycline Repressor, domain 2"/>
    <property type="match status" value="1"/>
</dbReference>
<name>A0A1G6QPG3_9EURY</name>
<dbReference type="InterPro" id="IPR036271">
    <property type="entry name" value="Tet_transcr_reg_TetR-rel_C_sf"/>
</dbReference>
<evidence type="ECO:0000259" key="6">
    <source>
        <dbReference type="PROSITE" id="PS50977"/>
    </source>
</evidence>
<dbReference type="SUPFAM" id="SSF48498">
    <property type="entry name" value="Tetracyclin repressor-like, C-terminal domain"/>
    <property type="match status" value="1"/>
</dbReference>
<evidence type="ECO:0000256" key="1">
    <source>
        <dbReference type="ARBA" id="ARBA00022491"/>
    </source>
</evidence>
<dbReference type="InterPro" id="IPR050109">
    <property type="entry name" value="HTH-type_TetR-like_transc_reg"/>
</dbReference>
<dbReference type="RefSeq" id="WP_092932330.1">
    <property type="nucleotide sequence ID" value="NZ_FMZP01000009.1"/>
</dbReference>
<dbReference type="SUPFAM" id="SSF46689">
    <property type="entry name" value="Homeodomain-like"/>
    <property type="match status" value="1"/>
</dbReference>
<dbReference type="Pfam" id="PF00440">
    <property type="entry name" value="TetR_N"/>
    <property type="match status" value="1"/>
</dbReference>
<dbReference type="OrthoDB" id="135877at2157"/>
<reference evidence="9 10" key="1">
    <citation type="submission" date="2016-10" db="EMBL/GenBank/DDBJ databases">
        <authorList>
            <person name="Varghese N."/>
            <person name="Submissions S."/>
        </authorList>
    </citation>
    <scope>NUCLEOTIDE SEQUENCE [LARGE SCALE GENOMIC DNA]</scope>
    <source>
        <strain evidence="7 10">CDM_1</strain>
        <strain evidence="9">CDM_6</strain>
    </source>
</reference>
<keyword evidence="1" id="KW-0678">Repressor</keyword>
<dbReference type="PANTHER" id="PTHR30055:SF234">
    <property type="entry name" value="HTH-TYPE TRANSCRIPTIONAL REGULATOR BETI"/>
    <property type="match status" value="1"/>
</dbReference>
<dbReference type="GO" id="GO:0000976">
    <property type="term" value="F:transcription cis-regulatory region binding"/>
    <property type="evidence" value="ECO:0007669"/>
    <property type="project" value="TreeGrafter"/>
</dbReference>
<dbReference type="PROSITE" id="PS50977">
    <property type="entry name" value="HTH_TETR_2"/>
    <property type="match status" value="1"/>
</dbReference>
<evidence type="ECO:0000256" key="2">
    <source>
        <dbReference type="ARBA" id="ARBA00023015"/>
    </source>
</evidence>
<gene>
    <name evidence="8" type="ORF">SAMN04488694_107127</name>
    <name evidence="7" type="ORF">SAMN05192552_1009126</name>
</gene>
<organism evidence="7 10">
    <name type="scientific">Natrinema hispanicum</name>
    <dbReference type="NCBI Taxonomy" id="392421"/>
    <lineage>
        <taxon>Archaea</taxon>
        <taxon>Methanobacteriati</taxon>
        <taxon>Methanobacteriota</taxon>
        <taxon>Stenosarchaea group</taxon>
        <taxon>Halobacteria</taxon>
        <taxon>Halobacteriales</taxon>
        <taxon>Natrialbaceae</taxon>
        <taxon>Natrinema</taxon>
    </lineage>
</organism>
<feature type="DNA-binding region" description="H-T-H motif" evidence="5">
    <location>
        <begin position="33"/>
        <end position="52"/>
    </location>
</feature>
<dbReference type="Pfam" id="PF13977">
    <property type="entry name" value="TetR_C_6"/>
    <property type="match status" value="1"/>
</dbReference>
<evidence type="ECO:0000256" key="4">
    <source>
        <dbReference type="ARBA" id="ARBA00023163"/>
    </source>
</evidence>
<keyword evidence="9" id="KW-1185">Reference proteome</keyword>
<dbReference type="InterPro" id="IPR009057">
    <property type="entry name" value="Homeodomain-like_sf"/>
</dbReference>
<sequence length="201" mass="23104">MNNNVFDDPATTREEILAATYRSLRRHGYADLTIQKIGDELEQSPSLIYHHYEDKDALVLACLEYLLDHFEAELGRGPIEAPRERLEGLLGWGFGTEMSDEWQAFMQTVLELRVQAIHDPAYRDHFTRSDRVFTESIASIIRSGIESGEFRECEPAVVAETLQLLFFGRLLRLSSTADELEEWAVDIQSEAQQYLETRVYA</sequence>
<evidence type="ECO:0000256" key="5">
    <source>
        <dbReference type="PROSITE-ProRule" id="PRU00335"/>
    </source>
</evidence>
<dbReference type="STRING" id="392421.SAMN04488694_107127"/>
<evidence type="ECO:0000313" key="7">
    <source>
        <dbReference type="EMBL" id="SDC94141.1"/>
    </source>
</evidence>
<protein>
    <submittedName>
        <fullName evidence="7">DNA-binding transcriptional regulator, AcrR family</fullName>
    </submittedName>
</protein>
<dbReference type="AlphaFoldDB" id="A0A1G6QPG3"/>
<reference evidence="8" key="2">
    <citation type="submission" date="2016-10" db="EMBL/GenBank/DDBJ databases">
        <authorList>
            <person name="de Groot N.N."/>
        </authorList>
    </citation>
    <scope>NUCLEOTIDE SEQUENCE [LARGE SCALE GENOMIC DNA]</scope>
    <source>
        <strain evidence="8">CDM_6</strain>
    </source>
</reference>
<dbReference type="EMBL" id="FMZP01000009">
    <property type="protein sequence ID" value="SDC94141.1"/>
    <property type="molecule type" value="Genomic_DNA"/>
</dbReference>
<keyword evidence="3 5" id="KW-0238">DNA-binding</keyword>